<evidence type="ECO:0000256" key="6">
    <source>
        <dbReference type="SAM" id="Phobius"/>
    </source>
</evidence>
<gene>
    <name evidence="7" type="ORF">J2S03_001508</name>
</gene>
<keyword evidence="8" id="KW-1185">Reference proteome</keyword>
<feature type="transmembrane region" description="Helical" evidence="6">
    <location>
        <begin position="154"/>
        <end position="174"/>
    </location>
</feature>
<evidence type="ECO:0000313" key="8">
    <source>
        <dbReference type="Proteomes" id="UP001232973"/>
    </source>
</evidence>
<feature type="transmembrane region" description="Helical" evidence="6">
    <location>
        <begin position="92"/>
        <end position="109"/>
    </location>
</feature>
<dbReference type="PANTHER" id="PTHR30250:SF11">
    <property type="entry name" value="O-ANTIGEN TRANSPORTER-RELATED"/>
    <property type="match status" value="1"/>
</dbReference>
<feature type="transmembrane region" description="Helical" evidence="6">
    <location>
        <begin position="121"/>
        <end position="142"/>
    </location>
</feature>
<reference evidence="7 8" key="1">
    <citation type="submission" date="2023-07" db="EMBL/GenBank/DDBJ databases">
        <title>Genomic Encyclopedia of Type Strains, Phase IV (KMG-IV): sequencing the most valuable type-strain genomes for metagenomic binning, comparative biology and taxonomic classification.</title>
        <authorList>
            <person name="Goeker M."/>
        </authorList>
    </citation>
    <scope>NUCLEOTIDE SEQUENCE [LARGE SCALE GENOMIC DNA]</scope>
    <source>
        <strain evidence="7 8">DSM 4006</strain>
    </source>
</reference>
<feature type="transmembrane region" description="Helical" evidence="6">
    <location>
        <begin position="371"/>
        <end position="394"/>
    </location>
</feature>
<evidence type="ECO:0000256" key="3">
    <source>
        <dbReference type="ARBA" id="ARBA00022692"/>
    </source>
</evidence>
<organism evidence="7 8">
    <name type="scientific">Alicyclobacillus cycloheptanicus</name>
    <dbReference type="NCBI Taxonomy" id="1457"/>
    <lineage>
        <taxon>Bacteria</taxon>
        <taxon>Bacillati</taxon>
        <taxon>Bacillota</taxon>
        <taxon>Bacilli</taxon>
        <taxon>Bacillales</taxon>
        <taxon>Alicyclobacillaceae</taxon>
        <taxon>Alicyclobacillus</taxon>
    </lineage>
</organism>
<dbReference type="Proteomes" id="UP001232973">
    <property type="component" value="Unassembled WGS sequence"/>
</dbReference>
<evidence type="ECO:0000256" key="4">
    <source>
        <dbReference type="ARBA" id="ARBA00022989"/>
    </source>
</evidence>
<keyword evidence="2" id="KW-1003">Cell membrane</keyword>
<evidence type="ECO:0000313" key="7">
    <source>
        <dbReference type="EMBL" id="MDQ0189663.1"/>
    </source>
</evidence>
<evidence type="ECO:0000256" key="2">
    <source>
        <dbReference type="ARBA" id="ARBA00022475"/>
    </source>
</evidence>
<evidence type="ECO:0000256" key="5">
    <source>
        <dbReference type="ARBA" id="ARBA00023136"/>
    </source>
</evidence>
<dbReference type="RefSeq" id="WP_274454593.1">
    <property type="nucleotide sequence ID" value="NZ_CP067097.1"/>
</dbReference>
<dbReference type="InterPro" id="IPR050833">
    <property type="entry name" value="Poly_Biosynth_Transport"/>
</dbReference>
<keyword evidence="4 6" id="KW-1133">Transmembrane helix</keyword>
<name>A0ABT9XIR1_9BACL</name>
<accession>A0ABT9XIR1</accession>
<dbReference type="PANTHER" id="PTHR30250">
    <property type="entry name" value="PST FAMILY PREDICTED COLANIC ACID TRANSPORTER"/>
    <property type="match status" value="1"/>
</dbReference>
<comment type="caution">
    <text evidence="7">The sequence shown here is derived from an EMBL/GenBank/DDBJ whole genome shotgun (WGS) entry which is preliminary data.</text>
</comment>
<feature type="transmembrane region" description="Helical" evidence="6">
    <location>
        <begin position="400"/>
        <end position="419"/>
    </location>
</feature>
<evidence type="ECO:0000256" key="1">
    <source>
        <dbReference type="ARBA" id="ARBA00004651"/>
    </source>
</evidence>
<feature type="transmembrane region" description="Helical" evidence="6">
    <location>
        <begin position="338"/>
        <end position="359"/>
    </location>
</feature>
<keyword evidence="5 6" id="KW-0472">Membrane</keyword>
<comment type="subcellular location">
    <subcellularLocation>
        <location evidence="1">Cell membrane</location>
        <topology evidence="1">Multi-pass membrane protein</topology>
    </subcellularLocation>
</comment>
<dbReference type="EMBL" id="JAUSTP010000009">
    <property type="protein sequence ID" value="MDQ0189663.1"/>
    <property type="molecule type" value="Genomic_DNA"/>
</dbReference>
<keyword evidence="3 6" id="KW-0812">Transmembrane</keyword>
<feature type="transmembrane region" description="Helical" evidence="6">
    <location>
        <begin position="22"/>
        <end position="43"/>
    </location>
</feature>
<proteinExistence type="predicted"/>
<feature type="transmembrane region" description="Helical" evidence="6">
    <location>
        <begin position="186"/>
        <end position="208"/>
    </location>
</feature>
<feature type="transmembrane region" description="Helical" evidence="6">
    <location>
        <begin position="309"/>
        <end position="332"/>
    </location>
</feature>
<sequence length="452" mass="49902">MSVSKQAVQPSGSLSKSAFFTFLYKIALSVITFGNSVLAARFLGKADRVEFQNAGTIATTGQTFVGGFTGYYAYRLPRDPEDAEAIAQMGNLAVYTLSIALWVVTLLIIRFPIPGLAIPQAWYWALLCMPFNFMFGYGTRLLQGRNAITWLNRANVLQPVIQFVIFLPLFLAGRSLPEHLRVIATYSSWLFSFALTVAATMWMAYHFLGAGKGALKWKFVQRHWRGTIGYGGWYSLSNVMNYVNYRIDLWLVLAFLPKATASDYGIAVTASEVLLNISSSVASVVFTRVTGGATKDAVRLTEVSARQTLVSCGIIAIAMYAVFPWLIVLAYGQKYQGAILPFCILLPGVIFKATSNILIQYATNTLGQPRIAIWMNGLSAVINGILCLLCLPTLGLLGGAIASSGSYVLSYLAYVYWFGRKTGRPTRELWPLRKTDYTPYVDLVRQLLSRSS</sequence>
<protein>
    <submittedName>
        <fullName evidence="7">O-antigen/teichoic acid export membrane protein</fullName>
    </submittedName>
</protein>